<reference evidence="1 2" key="1">
    <citation type="submission" date="2019-12" db="EMBL/GenBank/DDBJ databases">
        <title>Deinococcus sp. HMF7620 Genome sequencing and assembly.</title>
        <authorList>
            <person name="Kang H."/>
            <person name="Kim H."/>
            <person name="Joh K."/>
        </authorList>
    </citation>
    <scope>NUCLEOTIDE SEQUENCE [LARGE SCALE GENOMIC DNA]</scope>
    <source>
        <strain evidence="1 2">HMF7620</strain>
    </source>
</reference>
<evidence type="ECO:0000313" key="1">
    <source>
        <dbReference type="EMBL" id="MVN86800.1"/>
    </source>
</evidence>
<dbReference type="AlphaFoldDB" id="A0A7C9LTR4"/>
<dbReference type="RefSeq" id="WP_157458852.1">
    <property type="nucleotide sequence ID" value="NZ_WQLB01000009.1"/>
</dbReference>
<comment type="caution">
    <text evidence="1">The sequence shown here is derived from an EMBL/GenBank/DDBJ whole genome shotgun (WGS) entry which is preliminary data.</text>
</comment>
<dbReference type="Proteomes" id="UP000483286">
    <property type="component" value="Unassembled WGS sequence"/>
</dbReference>
<organism evidence="1 2">
    <name type="scientific">Deinococcus arboris</name>
    <dbReference type="NCBI Taxonomy" id="2682977"/>
    <lineage>
        <taxon>Bacteria</taxon>
        <taxon>Thermotogati</taxon>
        <taxon>Deinococcota</taxon>
        <taxon>Deinococci</taxon>
        <taxon>Deinococcales</taxon>
        <taxon>Deinococcaceae</taxon>
        <taxon>Deinococcus</taxon>
    </lineage>
</organism>
<protein>
    <submittedName>
        <fullName evidence="1">Uncharacterized protein</fullName>
    </submittedName>
</protein>
<proteinExistence type="predicted"/>
<evidence type="ECO:0000313" key="2">
    <source>
        <dbReference type="Proteomes" id="UP000483286"/>
    </source>
</evidence>
<accession>A0A7C9LTR4</accession>
<gene>
    <name evidence="1" type="ORF">GO986_08495</name>
</gene>
<dbReference type="EMBL" id="WQLB01000009">
    <property type="protein sequence ID" value="MVN86800.1"/>
    <property type="molecule type" value="Genomic_DNA"/>
</dbReference>
<name>A0A7C9LTR4_9DEIO</name>
<keyword evidence="2" id="KW-1185">Reference proteome</keyword>
<sequence>MMDDEARTLDALARMNETALPPYDGADISAIIRRVVQRRTRIQQDLMAMTHDLALVAAQLRVLSTAPDAEAFTAREQIAVDFADGALALERARLSLDIATKDLEYLRYVLL</sequence>